<evidence type="ECO:0000259" key="2">
    <source>
        <dbReference type="SMART" id="SM00922"/>
    </source>
</evidence>
<keyword evidence="3" id="KW-0413">Isomerase</keyword>
<dbReference type="GO" id="GO:0000287">
    <property type="term" value="F:magnesium ion binding"/>
    <property type="evidence" value="ECO:0007669"/>
    <property type="project" value="UniProtKB-ARBA"/>
</dbReference>
<dbReference type="SMART" id="SM00922">
    <property type="entry name" value="MR_MLE"/>
    <property type="match status" value="1"/>
</dbReference>
<dbReference type="InterPro" id="IPR013342">
    <property type="entry name" value="Mandelate_racemase_C"/>
</dbReference>
<dbReference type="PANTHER" id="PTHR48073:SF2">
    <property type="entry name" value="O-SUCCINYLBENZOATE SYNTHASE"/>
    <property type="match status" value="1"/>
</dbReference>
<dbReference type="GO" id="GO:0009063">
    <property type="term" value="P:amino acid catabolic process"/>
    <property type="evidence" value="ECO:0007669"/>
    <property type="project" value="InterPro"/>
</dbReference>
<dbReference type="Gene3D" id="3.30.390.10">
    <property type="entry name" value="Enolase-like, N-terminal domain"/>
    <property type="match status" value="1"/>
</dbReference>
<dbReference type="Pfam" id="PF13378">
    <property type="entry name" value="MR_MLE_C"/>
    <property type="match status" value="2"/>
</dbReference>
<dbReference type="SUPFAM" id="SSF51604">
    <property type="entry name" value="Enolase C-terminal domain-like"/>
    <property type="match status" value="1"/>
</dbReference>
<dbReference type="SUPFAM" id="SSF54826">
    <property type="entry name" value="Enolase N-terminal domain-like"/>
    <property type="match status" value="1"/>
</dbReference>
<reference evidence="3 4" key="1">
    <citation type="submission" date="2017-05" db="EMBL/GenBank/DDBJ databases">
        <authorList>
            <person name="Song R."/>
            <person name="Chenine A.L."/>
            <person name="Ruprecht R.M."/>
        </authorList>
    </citation>
    <scope>NUCLEOTIDE SEQUENCE [LARGE SCALE GENOMIC DNA]</scope>
    <source>
        <strain evidence="3 4">CECT 8489</strain>
    </source>
</reference>
<dbReference type="InterPro" id="IPR029017">
    <property type="entry name" value="Enolase-like_N"/>
</dbReference>
<protein>
    <submittedName>
        <fullName evidence="3">L-Ala-D/L-Glu epimerase</fullName>
        <ecNumber evidence="3">5.1.1.-</ecNumber>
    </submittedName>
</protein>
<dbReference type="EMBL" id="FXXQ01000005">
    <property type="protein sequence ID" value="SMX23659.1"/>
    <property type="molecule type" value="Genomic_DNA"/>
</dbReference>
<dbReference type="SFLD" id="SFLDS00001">
    <property type="entry name" value="Enolase"/>
    <property type="match status" value="1"/>
</dbReference>
<evidence type="ECO:0000256" key="1">
    <source>
        <dbReference type="ARBA" id="ARBA00022723"/>
    </source>
</evidence>
<accession>A0A238IYT9</accession>
<evidence type="ECO:0000313" key="3">
    <source>
        <dbReference type="EMBL" id="SMX23659.1"/>
    </source>
</evidence>
<dbReference type="PROSITE" id="PS00909">
    <property type="entry name" value="MR_MLE_2"/>
    <property type="match status" value="1"/>
</dbReference>
<feature type="domain" description="Mandelate racemase/muconate lactonizing enzyme C-terminal" evidence="2">
    <location>
        <begin position="145"/>
        <end position="238"/>
    </location>
</feature>
<dbReference type="PANTHER" id="PTHR48073">
    <property type="entry name" value="O-SUCCINYLBENZOATE SYNTHASE-RELATED"/>
    <property type="match status" value="1"/>
</dbReference>
<dbReference type="Proteomes" id="UP000201838">
    <property type="component" value="Unassembled WGS sequence"/>
</dbReference>
<dbReference type="RefSeq" id="WP_176440245.1">
    <property type="nucleotide sequence ID" value="NZ_FXXQ01000005.1"/>
</dbReference>
<name>A0A238IYT9_9RHOB</name>
<dbReference type="InterPro" id="IPR018110">
    <property type="entry name" value="Mandel_Rmase/mucon_lact_enz_CS"/>
</dbReference>
<organism evidence="3 4">
    <name type="scientific">Boseongicola aestuarii</name>
    <dbReference type="NCBI Taxonomy" id="1470561"/>
    <lineage>
        <taxon>Bacteria</taxon>
        <taxon>Pseudomonadati</taxon>
        <taxon>Pseudomonadota</taxon>
        <taxon>Alphaproteobacteria</taxon>
        <taxon>Rhodobacterales</taxon>
        <taxon>Paracoccaceae</taxon>
        <taxon>Boseongicola</taxon>
    </lineage>
</organism>
<dbReference type="InterPro" id="IPR036849">
    <property type="entry name" value="Enolase-like_C_sf"/>
</dbReference>
<sequence length="398" mass="43531">MIVQRIEINLIRLPFRVSYGHKRKTHSEVYSVICRIEDGEGHSGLGEAVPRNYVTGETAQSALRDAERLGKKLLGRHFSSFRDIQDCMNGLAAEWSEPFPSCAFATLDLALHDCLAVSNQQDMGAYFGVQSTPVSYTASIGLSSKAKLLALLSVYRLSGIRAFKLKVGDEHDASRLRTIKSFMGNDVSVYADANGAWSADQAPSKIEALAALGVWGIEEPLHIPMPTDEAVDEQQVDRDGSMLRAHFERYAKLRNEISIPLILDESLISPKSYKRIIETGAADILNIRLSKLGGYSLASTMVENKPDALKFGIGAMVGESPILAAAGYFFGCANPDRLYIQGYSHRLLHGSSFTEGGPAMKRGSVSASEKTPGLGVTVDQSALERLTINKRILKYEKE</sequence>
<proteinExistence type="predicted"/>
<keyword evidence="1" id="KW-0479">Metal-binding</keyword>
<evidence type="ECO:0000313" key="4">
    <source>
        <dbReference type="Proteomes" id="UP000201838"/>
    </source>
</evidence>
<dbReference type="InterPro" id="IPR029065">
    <property type="entry name" value="Enolase_C-like"/>
</dbReference>
<dbReference type="Gene3D" id="3.20.20.120">
    <property type="entry name" value="Enolase-like C-terminal domain"/>
    <property type="match status" value="1"/>
</dbReference>
<dbReference type="AlphaFoldDB" id="A0A238IYT9"/>
<dbReference type="GO" id="GO:0016853">
    <property type="term" value="F:isomerase activity"/>
    <property type="evidence" value="ECO:0007669"/>
    <property type="project" value="UniProtKB-KW"/>
</dbReference>
<keyword evidence="4" id="KW-1185">Reference proteome</keyword>
<dbReference type="EC" id="5.1.1.-" evidence="3"/>
<gene>
    <name evidence="3" type="primary">ykfB_1</name>
    <name evidence="3" type="ORF">BOA8489_01770</name>
</gene>